<reference evidence="18 19" key="1">
    <citation type="submission" date="2021-06" db="EMBL/GenBank/DDBJ databases">
        <title>Candida outbreak in Lebanon.</title>
        <authorList>
            <person name="Finianos M."/>
        </authorList>
    </citation>
    <scope>NUCLEOTIDE SEQUENCE [LARGE SCALE GENOMIC DNA]</scope>
    <source>
        <strain evidence="18">CA3LBN</strain>
    </source>
</reference>
<keyword evidence="12" id="KW-0010">Activator</keyword>
<evidence type="ECO:0000256" key="6">
    <source>
        <dbReference type="ARBA" id="ARBA00022454"/>
    </source>
</evidence>
<evidence type="ECO:0000256" key="13">
    <source>
        <dbReference type="ARBA" id="ARBA00023163"/>
    </source>
</evidence>
<dbReference type="Pfam" id="PF01591">
    <property type="entry name" value="6PF2K"/>
    <property type="match status" value="1"/>
</dbReference>
<comment type="function">
    <text evidence="15">Component of the EKC/KEOPS complex that is required for the formation of a threonylcarbamoyl group on adenosine at position 37 (t(6)A37) in tRNAs that read codons beginning with adenine. The complex is probably involved in the transfer of the threonylcarbamoyl moiety of threonylcarbamoyl-AMP (TC-AMP) to the N6 group of A37. GON7 likely plays a supporting role to the catalytic subunit KAE1 in the complex. The EKC/KEOPS complex also promotes both telomere uncapping and telomere elongation. The complex is required for efficient recruitment of transcriptional coactivators.</text>
</comment>
<dbReference type="InterPro" id="IPR014849">
    <property type="entry name" value="EKC/KEOPS_Gon7"/>
</dbReference>
<dbReference type="PANTHER" id="PTHR10606:SF39">
    <property type="entry name" value="6-PHOSPHOFRUCTO-2-KINASE_FRUCTOSE-2,6-BISPHOSPHATASE YLR345W-RELATED"/>
    <property type="match status" value="1"/>
</dbReference>
<evidence type="ECO:0000256" key="8">
    <source>
        <dbReference type="ARBA" id="ARBA00022741"/>
    </source>
</evidence>
<dbReference type="InterPro" id="IPR013078">
    <property type="entry name" value="His_Pase_superF_clade-1"/>
</dbReference>
<evidence type="ECO:0000256" key="12">
    <source>
        <dbReference type="ARBA" id="ARBA00023159"/>
    </source>
</evidence>
<dbReference type="InterPro" id="IPR029033">
    <property type="entry name" value="His_PPase_superfam"/>
</dbReference>
<gene>
    <name evidence="18" type="ORF">CA3LBN_001996</name>
</gene>
<keyword evidence="14" id="KW-0539">Nucleus</keyword>
<dbReference type="InterPro" id="IPR003094">
    <property type="entry name" value="6Pfruct_kin"/>
</dbReference>
<keyword evidence="8" id="KW-0547">Nucleotide-binding</keyword>
<dbReference type="SUPFAM" id="SSF53254">
    <property type="entry name" value="Phosphoglycerate mutase-like"/>
    <property type="match status" value="1"/>
</dbReference>
<organism evidence="18 19">
    <name type="scientific">Candidozyma haemuli</name>
    <dbReference type="NCBI Taxonomy" id="45357"/>
    <lineage>
        <taxon>Eukaryota</taxon>
        <taxon>Fungi</taxon>
        <taxon>Dikarya</taxon>
        <taxon>Ascomycota</taxon>
        <taxon>Saccharomycotina</taxon>
        <taxon>Pichiomycetes</taxon>
        <taxon>Metschnikowiaceae</taxon>
        <taxon>Candidozyma</taxon>
    </lineage>
</organism>
<feature type="compositionally biased region" description="Polar residues" evidence="16">
    <location>
        <begin position="37"/>
        <end position="56"/>
    </location>
</feature>
<feature type="compositionally biased region" description="Basic and acidic residues" evidence="16">
    <location>
        <begin position="615"/>
        <end position="627"/>
    </location>
</feature>
<protein>
    <recommendedName>
        <fullName evidence="5">EKC/KEOPS complex subunit GON7</fullName>
    </recommendedName>
</protein>
<evidence type="ECO:0000313" key="19">
    <source>
        <dbReference type="Proteomes" id="UP000825434"/>
    </source>
</evidence>
<evidence type="ECO:0000313" key="18">
    <source>
        <dbReference type="EMBL" id="QWU87731.1"/>
    </source>
</evidence>
<feature type="region of interest" description="Disordered" evidence="16">
    <location>
        <begin position="610"/>
        <end position="635"/>
    </location>
</feature>
<evidence type="ECO:0000256" key="11">
    <source>
        <dbReference type="ARBA" id="ARBA00023015"/>
    </source>
</evidence>
<evidence type="ECO:0000256" key="4">
    <source>
        <dbReference type="ARBA" id="ARBA00011534"/>
    </source>
</evidence>
<feature type="compositionally biased region" description="Acidic residues" evidence="16">
    <location>
        <begin position="1"/>
        <end position="10"/>
    </location>
</feature>
<keyword evidence="7" id="KW-0819">tRNA processing</keyword>
<comment type="subunit">
    <text evidence="4">Component of the EKC/KEOPS complex composed of at least BUD32, CGI121, GON7, KAE1 and PCC1; the whole complex dimerizes.</text>
</comment>
<dbReference type="SUPFAM" id="SSF52540">
    <property type="entry name" value="P-loop containing nucleoside triphosphate hydrolases"/>
    <property type="match status" value="1"/>
</dbReference>
<feature type="domain" description="6-phosphofructo-2-kinase" evidence="17">
    <location>
        <begin position="85"/>
        <end position="308"/>
    </location>
</feature>
<evidence type="ECO:0000256" key="14">
    <source>
        <dbReference type="ARBA" id="ARBA00023242"/>
    </source>
</evidence>
<accession>A0ABX8IAJ9</accession>
<feature type="region of interest" description="Disordered" evidence="16">
    <location>
        <begin position="1"/>
        <end position="56"/>
    </location>
</feature>
<keyword evidence="13" id="KW-0804">Transcription</keyword>
<proteinExistence type="inferred from homology"/>
<dbReference type="EMBL" id="CP076662">
    <property type="protein sequence ID" value="QWU87731.1"/>
    <property type="molecule type" value="Genomic_DNA"/>
</dbReference>
<evidence type="ECO:0000256" key="7">
    <source>
        <dbReference type="ARBA" id="ARBA00022694"/>
    </source>
</evidence>
<keyword evidence="10" id="KW-0779">Telomere</keyword>
<name>A0ABX8IAJ9_9ASCO</name>
<sequence length="635" mass="72183">MSQFQEDDSELFNGFGSAPLSRNPSQTGRRTKKRWSFHNNTKPNLTEQPASFSSGRRLSDVTGIDGVHKQIDPYHISPAQLYSTESGRLFHAGKICIALAGLPGRGKTHLSVSLTRYLRWLGVKTHSFHLGDYRRATVPYNDLDQVLYMSDKDGEMPDPFKNKTVDDCLNDILNFFKNDKGQVAIYDAVNALPEHRQQLQEKFASVNIQCIFIESIVTDESILMKNMETAAKSSPDYENWSYEEAYRDYSSRIESLTPYYKEMDNADRERNLSYIKIINFGERIELHNSNYGYLINKVVFFLMNSRIKSGSVFFARCYKNDLDYSKDPPLDDAGYKYAKNLTKTLTKHLASKGRDIITPKSSSTDVAGMRKTLSTEEKHPPTGADGIDDDSFVVWTSVKRRTVEACQFFREMNVNVRHRIQLSQRNPGIVAGMTDEEIQEKFPSEYESFLKDPYHHRFSRAESYHDLAIKIEPLILEMERMSGDILIIADETVLRVFHGYLMACSCYDIPSLEFNTDEIIEVKFSAYSNSAKLPAAMYSAPGEPKPTYFLPGEGLHTTDGKTTQISDVVIGAGGEDRDKPTPASKTPLGSLRAQLTTIQDQLNVFLTEKMSNKRKHEDDDVERRILDEGIDEDSD</sequence>
<keyword evidence="6" id="KW-0158">Chromosome</keyword>
<evidence type="ECO:0000256" key="10">
    <source>
        <dbReference type="ARBA" id="ARBA00022895"/>
    </source>
</evidence>
<keyword evidence="11" id="KW-0805">Transcription regulation</keyword>
<evidence type="ECO:0000256" key="5">
    <source>
        <dbReference type="ARBA" id="ARBA00019746"/>
    </source>
</evidence>
<dbReference type="InterPro" id="IPR013079">
    <property type="entry name" value="6Phosfructo_kin"/>
</dbReference>
<evidence type="ECO:0000256" key="16">
    <source>
        <dbReference type="SAM" id="MobiDB-lite"/>
    </source>
</evidence>
<evidence type="ECO:0000259" key="17">
    <source>
        <dbReference type="Pfam" id="PF01591"/>
    </source>
</evidence>
<dbReference type="PANTHER" id="PTHR10606">
    <property type="entry name" value="6-PHOSPHOFRUCTO-2-KINASE/FRUCTOSE-2,6-BISPHOSPHATASE"/>
    <property type="match status" value="1"/>
</dbReference>
<comment type="subcellular location">
    <subcellularLocation>
        <location evidence="2">Chromosome</location>
        <location evidence="2">Telomere</location>
    </subcellularLocation>
    <subcellularLocation>
        <location evidence="1">Nucleus</location>
    </subcellularLocation>
</comment>
<dbReference type="PRINTS" id="PR00991">
    <property type="entry name" value="6PFRUCTKNASE"/>
</dbReference>
<dbReference type="Pfam" id="PF00300">
    <property type="entry name" value="His_Phos_1"/>
    <property type="match status" value="1"/>
</dbReference>
<dbReference type="Proteomes" id="UP000825434">
    <property type="component" value="Chromosome 2"/>
</dbReference>
<comment type="similarity">
    <text evidence="3">Belongs to the GON7 family.</text>
</comment>
<evidence type="ECO:0000256" key="9">
    <source>
        <dbReference type="ARBA" id="ARBA00022840"/>
    </source>
</evidence>
<evidence type="ECO:0000256" key="1">
    <source>
        <dbReference type="ARBA" id="ARBA00004123"/>
    </source>
</evidence>
<dbReference type="InterPro" id="IPR027417">
    <property type="entry name" value="P-loop_NTPase"/>
</dbReference>
<evidence type="ECO:0000256" key="15">
    <source>
        <dbReference type="ARBA" id="ARBA00025393"/>
    </source>
</evidence>
<evidence type="ECO:0000256" key="2">
    <source>
        <dbReference type="ARBA" id="ARBA00004574"/>
    </source>
</evidence>
<keyword evidence="9" id="KW-0067">ATP-binding</keyword>
<dbReference type="Gene3D" id="3.40.50.300">
    <property type="entry name" value="P-loop containing nucleotide triphosphate hydrolases"/>
    <property type="match status" value="1"/>
</dbReference>
<evidence type="ECO:0000256" key="3">
    <source>
        <dbReference type="ARBA" id="ARBA00008529"/>
    </source>
</evidence>
<dbReference type="Gene3D" id="3.40.50.1240">
    <property type="entry name" value="Phosphoglycerate mutase-like"/>
    <property type="match status" value="1"/>
</dbReference>
<keyword evidence="19" id="KW-1185">Reference proteome</keyword>
<dbReference type="Pfam" id="PF08738">
    <property type="entry name" value="Gon7"/>
    <property type="match status" value="1"/>
</dbReference>